<sequence>MFLSLQVVLRHSLVNIKSLIRRSRNNPLMFQRLLSSKPILGFLNQQMLNKILRQVRNIIPTLIIKVILSIHDLFEQLSVVISVEGRVPGQEDVGNDTNPPHVHRFVVALAHQDLGCNIPGCAARSLELFSFLPSKDLRKTEISDFDDLVRTLAGAKEVLGLEITVSYSLFVEVLDGVQDLLNNVHCALLGVIALVHYTVEQLASVDEFHNDVDVFIVFEDFNELKDVDVVYFFHDFDFSLEKFDVVLDEGLLDYFDCEFLSVLLSGRLANH</sequence>
<protein>
    <submittedName>
        <fullName evidence="1">Uncharacterized protein</fullName>
    </submittedName>
</protein>
<accession>A0A6B2L9X4</accession>
<reference evidence="1" key="1">
    <citation type="journal article" date="2020" name="J. Eukaryot. Microbiol.">
        <title>De novo Sequencing, Assembly and Annotation of the Transcriptome for the Free-Living Testate Amoeba Arcella intermedia.</title>
        <authorList>
            <person name="Ribeiro G.M."/>
            <person name="Porfirio-Sousa A.L."/>
            <person name="Maurer-Alcala X.X."/>
            <person name="Katz L.A."/>
            <person name="Lahr D.J.G."/>
        </authorList>
    </citation>
    <scope>NUCLEOTIDE SEQUENCE</scope>
</reference>
<dbReference type="EMBL" id="GIBP01004884">
    <property type="protein sequence ID" value="NDV33853.1"/>
    <property type="molecule type" value="Transcribed_RNA"/>
</dbReference>
<name>A0A6B2L9X4_9EUKA</name>
<evidence type="ECO:0000313" key="1">
    <source>
        <dbReference type="EMBL" id="NDV33853.1"/>
    </source>
</evidence>
<dbReference type="AlphaFoldDB" id="A0A6B2L9X4"/>
<proteinExistence type="predicted"/>
<organism evidence="1">
    <name type="scientific">Arcella intermedia</name>
    <dbReference type="NCBI Taxonomy" id="1963864"/>
    <lineage>
        <taxon>Eukaryota</taxon>
        <taxon>Amoebozoa</taxon>
        <taxon>Tubulinea</taxon>
        <taxon>Elardia</taxon>
        <taxon>Arcellinida</taxon>
        <taxon>Sphaerothecina</taxon>
        <taxon>Arcellidae</taxon>
        <taxon>Arcella</taxon>
    </lineage>
</organism>